<dbReference type="STRING" id="79200.A0A161XZ85"/>
<dbReference type="EMBL" id="LNRQ01000003">
    <property type="protein sequence ID" value="KZN02107.1"/>
    <property type="molecule type" value="Genomic_DNA"/>
</dbReference>
<organism evidence="2">
    <name type="scientific">Daucus carota subsp. sativus</name>
    <name type="common">Carrot</name>
    <dbReference type="NCBI Taxonomy" id="79200"/>
    <lineage>
        <taxon>Eukaryota</taxon>
        <taxon>Viridiplantae</taxon>
        <taxon>Streptophyta</taxon>
        <taxon>Embryophyta</taxon>
        <taxon>Tracheophyta</taxon>
        <taxon>Spermatophyta</taxon>
        <taxon>Magnoliopsida</taxon>
        <taxon>eudicotyledons</taxon>
        <taxon>Gunneridae</taxon>
        <taxon>Pentapetalae</taxon>
        <taxon>asterids</taxon>
        <taxon>campanulids</taxon>
        <taxon>Apiales</taxon>
        <taxon>Apiaceae</taxon>
        <taxon>Apioideae</taxon>
        <taxon>Scandiceae</taxon>
        <taxon>Daucinae</taxon>
        <taxon>Daucus</taxon>
        <taxon>Daucus sect. Daucus</taxon>
    </lineage>
</organism>
<protein>
    <submittedName>
        <fullName evidence="2">Uncharacterized protein</fullName>
    </submittedName>
</protein>
<dbReference type="GO" id="GO:0043328">
    <property type="term" value="P:protein transport to vacuole involved in ubiquitin-dependent protein catabolic process via the multivesicular body sorting pathway"/>
    <property type="evidence" value="ECO:0007669"/>
    <property type="project" value="InterPro"/>
</dbReference>
<evidence type="ECO:0000313" key="2">
    <source>
        <dbReference type="EMBL" id="KZN02107.1"/>
    </source>
</evidence>
<dbReference type="InterPro" id="IPR044836">
    <property type="entry name" value="TOL_plant"/>
</dbReference>
<reference evidence="2" key="1">
    <citation type="journal article" date="2016" name="Nat. Genet.">
        <title>A high-quality carrot genome assembly provides new insights into carotenoid accumulation and asterid genome evolution.</title>
        <authorList>
            <person name="Iorizzo M."/>
            <person name="Ellison S."/>
            <person name="Senalik D."/>
            <person name="Zeng P."/>
            <person name="Satapoomin P."/>
            <person name="Huang J."/>
            <person name="Bowman M."/>
            <person name="Iovene M."/>
            <person name="Sanseverino W."/>
            <person name="Cavagnaro P."/>
            <person name="Yildiz M."/>
            <person name="Macko-Podgorni A."/>
            <person name="Moranska E."/>
            <person name="Grzebelus E."/>
            <person name="Grzebelus D."/>
            <person name="Ashrafi H."/>
            <person name="Zheng Z."/>
            <person name="Cheng S."/>
            <person name="Spooner D."/>
            <person name="Van Deynze A."/>
            <person name="Simon P."/>
        </authorList>
    </citation>
    <scope>NUCLEOTIDE SEQUENCE [LARGE SCALE GENOMIC DNA]</scope>
    <source>
        <tissue evidence="2">Leaf</tissue>
    </source>
</reference>
<dbReference type="GO" id="GO:0035091">
    <property type="term" value="F:phosphatidylinositol binding"/>
    <property type="evidence" value="ECO:0007669"/>
    <property type="project" value="InterPro"/>
</dbReference>
<name>A0A161XZ85_DAUCS</name>
<proteinExistence type="inferred from homology"/>
<comment type="similarity">
    <text evidence="1">Belongs to the TOM1 family.</text>
</comment>
<evidence type="ECO:0000256" key="1">
    <source>
        <dbReference type="ARBA" id="ARBA00007708"/>
    </source>
</evidence>
<accession>A0A161XZ85</accession>
<dbReference type="Gramene" id="KZN02107">
    <property type="protein sequence ID" value="KZN02107"/>
    <property type="gene ID" value="DCAR_010861"/>
</dbReference>
<sequence length="179" mass="20195">MMRGGSELRYLRVYEETYKSLRSRGIRFPGRDGESLAPIFTPPHSTTAPEPNASLAQKMYNEGLCSYLKMGSGSSSVDEDSEVTMYQNVKRNSTYQVVALGVLDKETQTLRLCQSLLIRILNGTGLRVEWRTNLPFFLPNFEGSDTTQDEAQQILKDEDGREKRLKEGALQKSKGLIIH</sequence>
<comment type="caution">
    <text evidence="2">The sequence shown here is derived from an EMBL/GenBank/DDBJ whole genome shotgun (WGS) entry which is preliminary data.</text>
</comment>
<dbReference type="AlphaFoldDB" id="A0A161XZ85"/>
<dbReference type="PANTHER" id="PTHR46646:SF1">
    <property type="entry name" value="TOM1-LIKE PROTEIN 1"/>
    <property type="match status" value="1"/>
</dbReference>
<dbReference type="PANTHER" id="PTHR46646">
    <property type="entry name" value="TOM1-LIKE PROTEIN 1"/>
    <property type="match status" value="1"/>
</dbReference>
<gene>
    <name evidence="2" type="ORF">DCAR_010861</name>
</gene>
<dbReference type="GO" id="GO:0043130">
    <property type="term" value="F:ubiquitin binding"/>
    <property type="evidence" value="ECO:0007669"/>
    <property type="project" value="InterPro"/>
</dbReference>